<dbReference type="RefSeq" id="WP_155318107.1">
    <property type="nucleotide sequence ID" value="NZ_AP021874.1"/>
</dbReference>
<dbReference type="GO" id="GO:0016491">
    <property type="term" value="F:oxidoreductase activity"/>
    <property type="evidence" value="ECO:0007669"/>
    <property type="project" value="InterPro"/>
</dbReference>
<dbReference type="EMBL" id="AP021874">
    <property type="protein sequence ID" value="BBO70136.1"/>
    <property type="molecule type" value="Genomic_DNA"/>
</dbReference>
<reference evidence="2 3" key="1">
    <citation type="submission" date="2019-11" db="EMBL/GenBank/DDBJ databases">
        <title>Comparative genomics of hydrocarbon-degrading Desulfosarcina strains.</title>
        <authorList>
            <person name="Watanabe M."/>
            <person name="Kojima H."/>
            <person name="Fukui M."/>
        </authorList>
    </citation>
    <scope>NUCLEOTIDE SEQUENCE [LARGE SCALE GENOMIC DNA]</scope>
    <source>
        <strain evidence="2 3">PL12</strain>
    </source>
</reference>
<keyword evidence="1" id="KW-0479">Metal-binding</keyword>
<evidence type="ECO:0000313" key="2">
    <source>
        <dbReference type="EMBL" id="BBO70136.1"/>
    </source>
</evidence>
<dbReference type="AlphaFoldDB" id="A0A5K7YLM1"/>
<name>A0A5K7YLM1_9BACT</name>
<dbReference type="Proteomes" id="UP000427906">
    <property type="component" value="Chromosome"/>
</dbReference>
<dbReference type="GO" id="GO:0051536">
    <property type="term" value="F:iron-sulfur cluster binding"/>
    <property type="evidence" value="ECO:0007669"/>
    <property type="project" value="UniProtKB-KW"/>
</dbReference>
<evidence type="ECO:0000313" key="3">
    <source>
        <dbReference type="Proteomes" id="UP000427906"/>
    </source>
</evidence>
<dbReference type="NCBIfam" id="NF047509">
    <property type="entry name" value="Rv3131_FMN_oxido"/>
    <property type="match status" value="1"/>
</dbReference>
<dbReference type="KEGG" id="dalk:DSCA_40660"/>
<dbReference type="InterPro" id="IPR000415">
    <property type="entry name" value="Nitroreductase-like"/>
</dbReference>
<dbReference type="Gene3D" id="3.40.109.10">
    <property type="entry name" value="NADH Oxidase"/>
    <property type="match status" value="1"/>
</dbReference>
<proteinExistence type="predicted"/>
<dbReference type="SUPFAM" id="SSF55469">
    <property type="entry name" value="FMN-dependent nitroreductase-like"/>
    <property type="match status" value="2"/>
</dbReference>
<dbReference type="PROSITE" id="PS51318">
    <property type="entry name" value="TAT"/>
    <property type="match status" value="1"/>
</dbReference>
<protein>
    <recommendedName>
        <fullName evidence="4">Tat pathway signal protein</fullName>
    </recommendedName>
</protein>
<keyword evidence="1" id="KW-0408">Iron</keyword>
<accession>A0A5K7YLM1</accession>
<evidence type="ECO:0000256" key="1">
    <source>
        <dbReference type="ARBA" id="ARBA00023014"/>
    </source>
</evidence>
<keyword evidence="1" id="KW-0411">Iron-sulfur</keyword>
<evidence type="ECO:0008006" key="4">
    <source>
        <dbReference type="Google" id="ProtNLM"/>
    </source>
</evidence>
<dbReference type="InterPro" id="IPR006311">
    <property type="entry name" value="TAT_signal"/>
</dbReference>
<sequence length="377" mass="42442">MMLTRREFIKGTLSAGVVLGSTAMFNGCTDATRQALPDFQDTTIPVAGLDNTALTLLYHASLAPSGHNSQPWRVRIESADSWIIEADAERRLPCVDPLNRELMLSLGTFIENLSLAAGAFGLGTDIRVIARDRHDQEVVRVAFHKDKPTDYPLQRIKKRRTVKLGHLPREITATDVNILSGGMKGQVFYFPRGSNHAACIRDLAVENFRVQASRDEAQQELVRWLRLKPREAKLHRDGLSTEGMEIRGVKGWFVRQFVQPRDFLKETYRQQGVDLTAELAQQGGGWVVITSPGQTVADLIDTGRRFERMALLAREHGIAIHPMTQVLEEKQGIEQIAGSHDNGFYPQFVLRVGYIDTYPEPVSLRRPVDWFVTTEEN</sequence>
<gene>
    <name evidence="2" type="ORF">DSCA_40660</name>
</gene>
<dbReference type="OrthoDB" id="272552at2"/>
<organism evidence="2 3">
    <name type="scientific">Desulfosarcina alkanivorans</name>
    <dbReference type="NCBI Taxonomy" id="571177"/>
    <lineage>
        <taxon>Bacteria</taxon>
        <taxon>Pseudomonadati</taxon>
        <taxon>Thermodesulfobacteriota</taxon>
        <taxon>Desulfobacteria</taxon>
        <taxon>Desulfobacterales</taxon>
        <taxon>Desulfosarcinaceae</taxon>
        <taxon>Desulfosarcina</taxon>
    </lineage>
</organism>
<keyword evidence="3" id="KW-1185">Reference proteome</keyword>